<dbReference type="Gene3D" id="3.30.500.10">
    <property type="entry name" value="MHC class I-like antigen recognition-like"/>
    <property type="match status" value="1"/>
</dbReference>
<dbReference type="Ensembl" id="ENSMMNT00015018198.1">
    <property type="protein sequence ID" value="ENSMMNP00015016573.1"/>
    <property type="gene ID" value="ENSMMNG00015012129.1"/>
</dbReference>
<reference evidence="15" key="1">
    <citation type="submission" date="2025-08" db="UniProtKB">
        <authorList>
            <consortium name="Ensembl"/>
        </authorList>
    </citation>
    <scope>IDENTIFICATION</scope>
</reference>
<dbReference type="GO" id="GO:0030670">
    <property type="term" value="C:phagocytic vesicle membrane"/>
    <property type="evidence" value="ECO:0007669"/>
    <property type="project" value="UniProtKB-ARBA"/>
</dbReference>
<proteinExistence type="inferred from homology"/>
<dbReference type="InterPro" id="IPR050208">
    <property type="entry name" value="MHC_class-I_related"/>
</dbReference>
<dbReference type="GO" id="GO:0098553">
    <property type="term" value="C:lumenal side of endoplasmic reticulum membrane"/>
    <property type="evidence" value="ECO:0007669"/>
    <property type="project" value="UniProtKB-ARBA"/>
</dbReference>
<keyword evidence="7 12" id="KW-1133">Transmembrane helix</keyword>
<dbReference type="InterPro" id="IPR003006">
    <property type="entry name" value="Ig/MHC_CS"/>
</dbReference>
<keyword evidence="5 12" id="KW-0812">Transmembrane</keyword>
<keyword evidence="4" id="KW-0490">MHC I</keyword>
<keyword evidence="9" id="KW-0325">Glycoprotein</keyword>
<evidence type="ECO:0000256" key="11">
    <source>
        <dbReference type="SAM" id="MobiDB-lite"/>
    </source>
</evidence>
<protein>
    <recommendedName>
        <fullName evidence="14">Ig-like domain-containing protein</fullName>
    </recommendedName>
</protein>
<keyword evidence="6" id="KW-0391">Immunity</keyword>
<dbReference type="FunFam" id="3.30.500.10:FF:000001">
    <property type="entry name" value="H-2 class I histocompatibility antigen, alpha chain"/>
    <property type="match status" value="1"/>
</dbReference>
<evidence type="ECO:0000256" key="1">
    <source>
        <dbReference type="ARBA" id="ARBA00002297"/>
    </source>
</evidence>
<dbReference type="GO" id="GO:0042612">
    <property type="term" value="C:MHC class I protein complex"/>
    <property type="evidence" value="ECO:0007669"/>
    <property type="project" value="UniProtKB-KW"/>
</dbReference>
<comment type="function">
    <text evidence="1">Involved in the presentation of foreign antigens to the immune system.</text>
</comment>
<evidence type="ECO:0000256" key="13">
    <source>
        <dbReference type="SAM" id="SignalP"/>
    </source>
</evidence>
<dbReference type="CDD" id="cd07698">
    <property type="entry name" value="IgC1_MHC_I_alpha3"/>
    <property type="match status" value="1"/>
</dbReference>
<feature type="region of interest" description="Disordered" evidence="11">
    <location>
        <begin position="342"/>
        <end position="366"/>
    </location>
</feature>
<evidence type="ECO:0000313" key="15">
    <source>
        <dbReference type="Ensembl" id="ENSMMNP00015016573.1"/>
    </source>
</evidence>
<dbReference type="FunFam" id="2.60.40.10:FF:000014">
    <property type="entry name" value="H-2 class I histocompatibility antigen, alpha chain"/>
    <property type="match status" value="1"/>
</dbReference>
<sequence>TRRMQVMAPRALLLLLSGALALTETWAGSHSLRYFYTGVSRPRRWEPRFITVGYVDDTQFVRFDSDAPNPRMEPRAPWVEQEGPEYWDEETRISKENAQLYRVDLNTLRGYYNQSEAGSHTIQEMYGCDVGPDGRLLRGYRQLAYDGADYIALNEDLSSWTAADAAALITKRKFEKAGDAERHRAYLDGACVEALRRYLENGKDTLQRADPPKTHVTHHPISDHEVTLRCWALGFYPKEISLTWQRGGEDQTQDMELVETRPSGDGTFQKWVALVVPSGEEQRYTCHVQHEGLQEPLTLRWEPTQPTVPIMGLIVGLVLLVVTGAVVAGAVIWRKKHSDEKGGSYAQAASSNSAQGSDVSLRHPKV</sequence>
<dbReference type="PANTHER" id="PTHR16675">
    <property type="entry name" value="MHC CLASS I-RELATED"/>
    <property type="match status" value="1"/>
</dbReference>
<evidence type="ECO:0000256" key="8">
    <source>
        <dbReference type="ARBA" id="ARBA00023136"/>
    </source>
</evidence>
<dbReference type="InterPro" id="IPR036179">
    <property type="entry name" value="Ig-like_dom_sf"/>
</dbReference>
<evidence type="ECO:0000256" key="3">
    <source>
        <dbReference type="ARBA" id="ARBA00006909"/>
    </source>
</evidence>
<evidence type="ECO:0000313" key="16">
    <source>
        <dbReference type="Proteomes" id="UP000694561"/>
    </source>
</evidence>
<gene>
    <name evidence="15" type="primary">LOC114907196</name>
</gene>
<evidence type="ECO:0000256" key="2">
    <source>
        <dbReference type="ARBA" id="ARBA00004479"/>
    </source>
</evidence>
<dbReference type="PROSITE" id="PS50835">
    <property type="entry name" value="IG_LIKE"/>
    <property type="match status" value="1"/>
</dbReference>
<dbReference type="InterPro" id="IPR013783">
    <property type="entry name" value="Ig-like_fold"/>
</dbReference>
<dbReference type="InterPro" id="IPR011162">
    <property type="entry name" value="MHC_I/II-like_Ag-recog"/>
</dbReference>
<dbReference type="PRINTS" id="PR01638">
    <property type="entry name" value="MHCCLASSI"/>
</dbReference>
<dbReference type="InterPro" id="IPR003597">
    <property type="entry name" value="Ig_C1-set"/>
</dbReference>
<dbReference type="SUPFAM" id="SSF48726">
    <property type="entry name" value="Immunoglobulin"/>
    <property type="match status" value="1"/>
</dbReference>
<dbReference type="AlphaFoldDB" id="A0A8C6BJU4"/>
<feature type="compositionally biased region" description="Low complexity" evidence="11">
    <location>
        <begin position="343"/>
        <end position="357"/>
    </location>
</feature>
<dbReference type="InterPro" id="IPR007110">
    <property type="entry name" value="Ig-like_dom"/>
</dbReference>
<dbReference type="GO" id="GO:0042605">
    <property type="term" value="F:peptide antigen binding"/>
    <property type="evidence" value="ECO:0007669"/>
    <property type="project" value="TreeGrafter"/>
</dbReference>
<dbReference type="GO" id="GO:0001916">
    <property type="term" value="P:positive regulation of T cell mediated cytotoxicity"/>
    <property type="evidence" value="ECO:0007669"/>
    <property type="project" value="TreeGrafter"/>
</dbReference>
<dbReference type="Pfam" id="PF07654">
    <property type="entry name" value="C1-set"/>
    <property type="match status" value="1"/>
</dbReference>
<accession>A0A8C6BJU4</accession>
<evidence type="ECO:0000256" key="7">
    <source>
        <dbReference type="ARBA" id="ARBA00022989"/>
    </source>
</evidence>
<dbReference type="GO" id="GO:0006955">
    <property type="term" value="P:immune response"/>
    <property type="evidence" value="ECO:0007669"/>
    <property type="project" value="InterPro"/>
</dbReference>
<dbReference type="Proteomes" id="UP000694561">
    <property type="component" value="Unplaced"/>
</dbReference>
<comment type="subcellular location">
    <subcellularLocation>
        <location evidence="2">Membrane</location>
        <topology evidence="2">Single-pass type I membrane protein</topology>
    </subcellularLocation>
</comment>
<dbReference type="GO" id="GO:0005102">
    <property type="term" value="F:signaling receptor binding"/>
    <property type="evidence" value="ECO:0007669"/>
    <property type="project" value="TreeGrafter"/>
</dbReference>
<evidence type="ECO:0000259" key="14">
    <source>
        <dbReference type="PROSITE" id="PS50835"/>
    </source>
</evidence>
<dbReference type="GO" id="GO:0002476">
    <property type="term" value="P:antigen processing and presentation of endogenous peptide antigen via MHC class Ib"/>
    <property type="evidence" value="ECO:0007669"/>
    <property type="project" value="TreeGrafter"/>
</dbReference>
<evidence type="ECO:0000256" key="5">
    <source>
        <dbReference type="ARBA" id="ARBA00022692"/>
    </source>
</evidence>
<feature type="transmembrane region" description="Helical" evidence="12">
    <location>
        <begin position="310"/>
        <end position="333"/>
    </location>
</feature>
<dbReference type="PROSITE" id="PS00290">
    <property type="entry name" value="IG_MHC"/>
    <property type="match status" value="1"/>
</dbReference>
<dbReference type="GeneTree" id="ENSGT01120000271826"/>
<dbReference type="InterPro" id="IPR010579">
    <property type="entry name" value="MHC_I_a_C"/>
</dbReference>
<dbReference type="SUPFAM" id="SSF54452">
    <property type="entry name" value="MHC antigen-recognition domain"/>
    <property type="match status" value="1"/>
</dbReference>
<dbReference type="InterPro" id="IPR037055">
    <property type="entry name" value="MHC_I-like_Ag-recog_sf"/>
</dbReference>
<comment type="similarity">
    <text evidence="3 10">Belongs to the MHC class I family.</text>
</comment>
<dbReference type="Pfam" id="PF06623">
    <property type="entry name" value="MHC_I_C"/>
    <property type="match status" value="1"/>
</dbReference>
<organism evidence="15 16">
    <name type="scientific">Monodon monoceros</name>
    <name type="common">Narwhal</name>
    <name type="synonym">Ceratodon monodon</name>
    <dbReference type="NCBI Taxonomy" id="40151"/>
    <lineage>
        <taxon>Eukaryota</taxon>
        <taxon>Metazoa</taxon>
        <taxon>Chordata</taxon>
        <taxon>Craniata</taxon>
        <taxon>Vertebrata</taxon>
        <taxon>Euteleostomi</taxon>
        <taxon>Mammalia</taxon>
        <taxon>Eutheria</taxon>
        <taxon>Laurasiatheria</taxon>
        <taxon>Artiodactyla</taxon>
        <taxon>Whippomorpha</taxon>
        <taxon>Cetacea</taxon>
        <taxon>Odontoceti</taxon>
        <taxon>Monodontidae</taxon>
        <taxon>Monodon</taxon>
    </lineage>
</organism>
<evidence type="ECO:0000256" key="4">
    <source>
        <dbReference type="ARBA" id="ARBA00022451"/>
    </source>
</evidence>
<feature type="signal peptide" evidence="13">
    <location>
        <begin position="1"/>
        <end position="27"/>
    </location>
</feature>
<feature type="chain" id="PRO_5034383649" description="Ig-like domain-containing protein" evidence="13">
    <location>
        <begin position="28"/>
        <end position="366"/>
    </location>
</feature>
<keyword evidence="8 12" id="KW-0472">Membrane</keyword>
<reference evidence="15" key="2">
    <citation type="submission" date="2025-09" db="UniProtKB">
        <authorList>
            <consortium name="Ensembl"/>
        </authorList>
    </citation>
    <scope>IDENTIFICATION</scope>
</reference>
<dbReference type="Pfam" id="PF00129">
    <property type="entry name" value="MHC_I"/>
    <property type="match status" value="1"/>
</dbReference>
<dbReference type="GO" id="GO:0005615">
    <property type="term" value="C:extracellular space"/>
    <property type="evidence" value="ECO:0007669"/>
    <property type="project" value="TreeGrafter"/>
</dbReference>
<evidence type="ECO:0000256" key="6">
    <source>
        <dbReference type="ARBA" id="ARBA00022859"/>
    </source>
</evidence>
<dbReference type="SMART" id="SM00407">
    <property type="entry name" value="IGc1"/>
    <property type="match status" value="1"/>
</dbReference>
<keyword evidence="16" id="KW-1185">Reference proteome</keyword>
<dbReference type="Gene3D" id="2.60.40.10">
    <property type="entry name" value="Immunoglobulins"/>
    <property type="match status" value="1"/>
</dbReference>
<feature type="domain" description="Ig-like" evidence="14">
    <location>
        <begin position="212"/>
        <end position="298"/>
    </location>
</feature>
<dbReference type="InterPro" id="IPR011161">
    <property type="entry name" value="MHC_I-like_Ag-recog"/>
</dbReference>
<evidence type="ECO:0000256" key="10">
    <source>
        <dbReference type="RuleBase" id="RU004439"/>
    </source>
</evidence>
<evidence type="ECO:0000256" key="12">
    <source>
        <dbReference type="SAM" id="Phobius"/>
    </source>
</evidence>
<keyword evidence="13" id="KW-0732">Signal</keyword>
<dbReference type="InterPro" id="IPR001039">
    <property type="entry name" value="MHC_I_a_a1/a2"/>
</dbReference>
<evidence type="ECO:0000256" key="9">
    <source>
        <dbReference type="ARBA" id="ARBA00023180"/>
    </source>
</evidence>
<dbReference type="PANTHER" id="PTHR16675:SF251">
    <property type="entry name" value="HLA CLASS I HISTOCOMPATIBILITY ANTIGEN, C ALPHA CHAIN"/>
    <property type="match status" value="1"/>
</dbReference>
<dbReference type="GO" id="GO:0002486">
    <property type="term" value="P:antigen processing and presentation of endogenous peptide antigen via MHC class I via ER pathway, TAP-independent"/>
    <property type="evidence" value="ECO:0007669"/>
    <property type="project" value="TreeGrafter"/>
</dbReference>
<name>A0A8C6BJU4_MONMO</name>
<dbReference type="GO" id="GO:0009897">
    <property type="term" value="C:external side of plasma membrane"/>
    <property type="evidence" value="ECO:0007669"/>
    <property type="project" value="TreeGrafter"/>
</dbReference>